<name>A0A4W3J8C6_CALMI</name>
<sequence>MKTRTPPLLHVHVDETTPVHVHVKKSPKPSPTKRVQQKLKGAFECGNLRATAKVKTRAPWIPPGKTSLRESGYKWEGPTHRLEITPLDGEKLHSTLHLSDLSTEEEDAVHEKMNQYEKKIRSLMNEVGTLKNEVKLNESKRLIEEKEMELAGVTKELAITEQRNQMLRRNIEMMTDESDISCSERKRLHQEKDMLLTKLVEVEMDGAAVSKQVAALSSTICKLRNEKSVSASEANVLARQQGLLLQKLNTFSASNRLVQKMLKEQHCQQVRVYLMIVFYVVSQRLSMKLHESEKEIEHLLSQCEAEKSTARASTEQFKTVETTRAHLQGQLRNKEAENNRMAIQIKNFERTIAHQKGEMDYLMEQLRLFQTKGDRDKEALKKATKAQKQRAERSEDTAEHLSVQLFEKVLADALSSVESWKCHHNKLAKERNQLEKETSLLNKRITDLMDQLQHVEDKTRAEREALMTRLHAMTSESTSIRLENERLKASMCAVEEKLTFAQAEMQQLKLSVKRYEGLVDSYKAQVMKTRLEADDFCMKLVMAEKENKMLKEDVNKEIELVRRQMQSRLTDLEPVPELLKLTEHKLQDCQEQLIMYERKTAEQSASICDLRMKIEQQGDKESTAREKWQCMQEENRHLQLKLDALARKLDDGEAQNRELIQVVAKREETIHQNQHRLEEKSRECSSLARQLETALDEVDQTRDRALSKERATQSKILDLETQLSRTKTELTQLGRSKEDAERRCQSRLQDLKDRLEQSESTNRSMQNYVQFLKSSYANVFGDTVLTSSPVCPRSPL</sequence>
<feature type="region of interest" description="Disordered" evidence="18">
    <location>
        <begin position="377"/>
        <end position="397"/>
    </location>
</feature>
<organism evidence="19 20">
    <name type="scientific">Callorhinchus milii</name>
    <name type="common">Ghost shark</name>
    <dbReference type="NCBI Taxonomy" id="7868"/>
    <lineage>
        <taxon>Eukaryota</taxon>
        <taxon>Metazoa</taxon>
        <taxon>Chordata</taxon>
        <taxon>Craniata</taxon>
        <taxon>Vertebrata</taxon>
        <taxon>Chondrichthyes</taxon>
        <taxon>Holocephali</taxon>
        <taxon>Chimaeriformes</taxon>
        <taxon>Callorhinchidae</taxon>
        <taxon>Callorhinchus</taxon>
    </lineage>
</organism>
<dbReference type="PANTHER" id="PTHR23162">
    <property type="entry name" value="OUTER DENSE FIBER OF SPERM TAILS 2"/>
    <property type="match status" value="1"/>
</dbReference>
<dbReference type="GO" id="GO:0031514">
    <property type="term" value="C:motile cilium"/>
    <property type="evidence" value="ECO:0007669"/>
    <property type="project" value="UniProtKB-SubCell"/>
</dbReference>
<evidence type="ECO:0000313" key="19">
    <source>
        <dbReference type="Ensembl" id="ENSCMIP00000038417.1"/>
    </source>
</evidence>
<keyword evidence="7" id="KW-0493">Microtubule</keyword>
<dbReference type="GO" id="GO:1902017">
    <property type="term" value="P:regulation of cilium assembly"/>
    <property type="evidence" value="ECO:0007669"/>
    <property type="project" value="TreeGrafter"/>
</dbReference>
<evidence type="ECO:0000256" key="2">
    <source>
        <dbReference type="ARBA" id="ARBA00004230"/>
    </source>
</evidence>
<dbReference type="Ensembl" id="ENSCMIT00000038967.1">
    <property type="protein sequence ID" value="ENSCMIP00000038417.1"/>
    <property type="gene ID" value="ENSCMIG00000016109.1"/>
</dbReference>
<dbReference type="GeneTree" id="ENSGT00530000063497"/>
<reference evidence="20" key="3">
    <citation type="journal article" date="2014" name="Nature">
        <title>Elephant shark genome provides unique insights into gnathostome evolution.</title>
        <authorList>
            <consortium name="International Elephant Shark Genome Sequencing Consortium"/>
            <person name="Venkatesh B."/>
            <person name="Lee A.P."/>
            <person name="Ravi V."/>
            <person name="Maurya A.K."/>
            <person name="Lian M.M."/>
            <person name="Swann J.B."/>
            <person name="Ohta Y."/>
            <person name="Flajnik M.F."/>
            <person name="Sutoh Y."/>
            <person name="Kasahara M."/>
            <person name="Hoon S."/>
            <person name="Gangu V."/>
            <person name="Roy S.W."/>
            <person name="Irimia M."/>
            <person name="Korzh V."/>
            <person name="Kondrychyn I."/>
            <person name="Lim Z.W."/>
            <person name="Tay B.H."/>
            <person name="Tohari S."/>
            <person name="Kong K.W."/>
            <person name="Ho S."/>
            <person name="Lorente-Galdos B."/>
            <person name="Quilez J."/>
            <person name="Marques-Bonet T."/>
            <person name="Raney B.J."/>
            <person name="Ingham P.W."/>
            <person name="Tay A."/>
            <person name="Hillier L.W."/>
            <person name="Minx P."/>
            <person name="Boehm T."/>
            <person name="Wilson R.K."/>
            <person name="Brenner S."/>
            <person name="Warren W.C."/>
        </authorList>
    </citation>
    <scope>NUCLEOTIDE SEQUENCE [LARGE SCALE GENOMIC DNA]</scope>
</reference>
<dbReference type="PANTHER" id="PTHR23162:SF8">
    <property type="entry name" value="OUTER DENSE FIBER PROTEIN 2"/>
    <property type="match status" value="1"/>
</dbReference>
<dbReference type="InterPro" id="IPR026099">
    <property type="entry name" value="Odf2-rel"/>
</dbReference>
<proteinExistence type="inferred from homology"/>
<evidence type="ECO:0000256" key="12">
    <source>
        <dbReference type="ARBA" id="ARBA00023069"/>
    </source>
</evidence>
<protein>
    <recommendedName>
        <fullName evidence="14">Outer dense fiber protein 2</fullName>
    </recommendedName>
    <alternativeName>
        <fullName evidence="15">Cenexin</fullName>
    </alternativeName>
    <alternativeName>
        <fullName evidence="16">Outer dense fiber of sperm tails protein 2</fullName>
    </alternativeName>
</protein>
<dbReference type="GO" id="GO:0030154">
    <property type="term" value="P:cell differentiation"/>
    <property type="evidence" value="ECO:0007669"/>
    <property type="project" value="UniProtKB-KW"/>
</dbReference>
<dbReference type="GO" id="GO:0005814">
    <property type="term" value="C:centriole"/>
    <property type="evidence" value="ECO:0007669"/>
    <property type="project" value="UniProtKB-SubCell"/>
</dbReference>
<keyword evidence="11 17" id="KW-0175">Coiled coil</keyword>
<evidence type="ECO:0000256" key="11">
    <source>
        <dbReference type="ARBA" id="ARBA00023054"/>
    </source>
</evidence>
<keyword evidence="9" id="KW-0282">Flagellum</keyword>
<evidence type="ECO:0000256" key="4">
    <source>
        <dbReference type="ARBA" id="ARBA00009316"/>
    </source>
</evidence>
<keyword evidence="20" id="KW-1185">Reference proteome</keyword>
<feature type="coiled-coil region" evidence="17">
    <location>
        <begin position="282"/>
        <end position="351"/>
    </location>
</feature>
<evidence type="ECO:0000256" key="1">
    <source>
        <dbReference type="ARBA" id="ARBA00004114"/>
    </source>
</evidence>
<evidence type="ECO:0000256" key="16">
    <source>
        <dbReference type="ARBA" id="ARBA00043200"/>
    </source>
</evidence>
<evidence type="ECO:0000256" key="13">
    <source>
        <dbReference type="ARBA" id="ARBA00023212"/>
    </source>
</evidence>
<reference evidence="19" key="4">
    <citation type="submission" date="2025-08" db="UniProtKB">
        <authorList>
            <consortium name="Ensembl"/>
        </authorList>
    </citation>
    <scope>IDENTIFICATION</scope>
</reference>
<feature type="coiled-coil region" evidence="17">
    <location>
        <begin position="635"/>
        <end position="768"/>
    </location>
</feature>
<evidence type="ECO:0000256" key="6">
    <source>
        <dbReference type="ARBA" id="ARBA00022490"/>
    </source>
</evidence>
<dbReference type="GO" id="GO:0000922">
    <property type="term" value="C:spindle pole"/>
    <property type="evidence" value="ECO:0007669"/>
    <property type="project" value="UniProtKB-SubCell"/>
</dbReference>
<comment type="similarity">
    <text evidence="4">Belongs to the ODF2 family.</text>
</comment>
<keyword evidence="12" id="KW-0966">Cell projection</keyword>
<dbReference type="GO" id="GO:0005874">
    <property type="term" value="C:microtubule"/>
    <property type="evidence" value="ECO:0007669"/>
    <property type="project" value="UniProtKB-KW"/>
</dbReference>
<evidence type="ECO:0000256" key="7">
    <source>
        <dbReference type="ARBA" id="ARBA00022701"/>
    </source>
</evidence>
<reference evidence="20" key="2">
    <citation type="journal article" date="2007" name="PLoS Biol.">
        <title>Survey sequencing and comparative analysis of the elephant shark (Callorhinchus milii) genome.</title>
        <authorList>
            <person name="Venkatesh B."/>
            <person name="Kirkness E.F."/>
            <person name="Loh Y.H."/>
            <person name="Halpern A.L."/>
            <person name="Lee A.P."/>
            <person name="Johnson J."/>
            <person name="Dandona N."/>
            <person name="Viswanathan L.D."/>
            <person name="Tay A."/>
            <person name="Venter J.C."/>
            <person name="Strausberg R.L."/>
            <person name="Brenner S."/>
        </authorList>
    </citation>
    <scope>NUCLEOTIDE SEQUENCE [LARGE SCALE GENOMIC DNA]</scope>
</reference>
<accession>A0A4W3J8C6</accession>
<evidence type="ECO:0000256" key="5">
    <source>
        <dbReference type="ARBA" id="ARBA00022473"/>
    </source>
</evidence>
<keyword evidence="10" id="KW-0744">Spermatogenesis</keyword>
<dbReference type="Proteomes" id="UP000314986">
    <property type="component" value="Unassembled WGS sequence"/>
</dbReference>
<reference evidence="19" key="5">
    <citation type="submission" date="2025-09" db="UniProtKB">
        <authorList>
            <consortium name="Ensembl"/>
        </authorList>
    </citation>
    <scope>IDENTIFICATION</scope>
</reference>
<feature type="coiled-coil region" evidence="17">
    <location>
        <begin position="106"/>
        <end position="177"/>
    </location>
</feature>
<evidence type="ECO:0000256" key="8">
    <source>
        <dbReference type="ARBA" id="ARBA00022782"/>
    </source>
</evidence>
<keyword evidence="13" id="KW-0206">Cytoskeleton</keyword>
<keyword evidence="8" id="KW-0221">Differentiation</keyword>
<dbReference type="GO" id="GO:0005813">
    <property type="term" value="C:centrosome"/>
    <property type="evidence" value="ECO:0007669"/>
    <property type="project" value="TreeGrafter"/>
</dbReference>
<keyword evidence="6" id="KW-0963">Cytoplasm</keyword>
<feature type="coiled-coil region" evidence="17">
    <location>
        <begin position="498"/>
        <end position="599"/>
    </location>
</feature>
<reference evidence="20" key="1">
    <citation type="journal article" date="2006" name="Science">
        <title>Ancient noncoding elements conserved in the human genome.</title>
        <authorList>
            <person name="Venkatesh B."/>
            <person name="Kirkness E.F."/>
            <person name="Loh Y.H."/>
            <person name="Halpern A.L."/>
            <person name="Lee A.P."/>
            <person name="Johnson J."/>
            <person name="Dandona N."/>
            <person name="Viswanathan L.D."/>
            <person name="Tay A."/>
            <person name="Venter J.C."/>
            <person name="Strausberg R.L."/>
            <person name="Brenner S."/>
        </authorList>
    </citation>
    <scope>NUCLEOTIDE SEQUENCE [LARGE SCALE GENOMIC DNA]</scope>
</reference>
<evidence type="ECO:0000256" key="14">
    <source>
        <dbReference type="ARBA" id="ARBA00040458"/>
    </source>
</evidence>
<dbReference type="AlphaFoldDB" id="A0A4W3J8C6"/>
<comment type="subcellular location">
    <subcellularLocation>
        <location evidence="2">Cell projection</location>
        <location evidence="2">Cilium</location>
        <location evidence="2">Flagellum</location>
    </subcellularLocation>
    <subcellularLocation>
        <location evidence="1">Cytoplasm</location>
        <location evidence="1">Cytoskeleton</location>
        <location evidence="1">Microtubule organizing center</location>
        <location evidence="1">Centrosome</location>
        <location evidence="1">Centriole</location>
    </subcellularLocation>
    <subcellularLocation>
        <location evidence="3">Cytoplasm</location>
        <location evidence="3">Cytoskeleton</location>
        <location evidence="3">Spindle pole</location>
    </subcellularLocation>
</comment>
<evidence type="ECO:0000256" key="10">
    <source>
        <dbReference type="ARBA" id="ARBA00022871"/>
    </source>
</evidence>
<evidence type="ECO:0000313" key="20">
    <source>
        <dbReference type="Proteomes" id="UP000314986"/>
    </source>
</evidence>
<evidence type="ECO:0000256" key="18">
    <source>
        <dbReference type="SAM" id="MobiDB-lite"/>
    </source>
</evidence>
<evidence type="ECO:0000256" key="15">
    <source>
        <dbReference type="ARBA" id="ARBA00041830"/>
    </source>
</evidence>
<evidence type="ECO:0000256" key="3">
    <source>
        <dbReference type="ARBA" id="ARBA00004647"/>
    </source>
</evidence>
<gene>
    <name evidence="19" type="primary">odf2a</name>
</gene>
<evidence type="ECO:0000256" key="17">
    <source>
        <dbReference type="SAM" id="Coils"/>
    </source>
</evidence>
<keyword evidence="5" id="KW-0217">Developmental protein</keyword>
<evidence type="ECO:0000256" key="9">
    <source>
        <dbReference type="ARBA" id="ARBA00022846"/>
    </source>
</evidence>
<keyword evidence="12" id="KW-0969">Cilium</keyword>